<keyword evidence="4" id="KW-1185">Reference proteome</keyword>
<protein>
    <submittedName>
        <fullName evidence="3">Uncharacterized protein</fullName>
    </submittedName>
</protein>
<feature type="region of interest" description="Disordered" evidence="1">
    <location>
        <begin position="201"/>
        <end position="239"/>
    </location>
</feature>
<feature type="transmembrane region" description="Helical" evidence="2">
    <location>
        <begin position="23"/>
        <end position="42"/>
    </location>
</feature>
<keyword evidence="2" id="KW-0472">Membrane</keyword>
<keyword evidence="2" id="KW-0812">Transmembrane</keyword>
<evidence type="ECO:0000256" key="2">
    <source>
        <dbReference type="SAM" id="Phobius"/>
    </source>
</evidence>
<dbReference type="OrthoDB" id="2757180at2759"/>
<dbReference type="AlphaFoldDB" id="A0A1Y2IIH0"/>
<name>A0A1Y2IIH0_TRAC3</name>
<accession>A0A1Y2IIH0</accession>
<feature type="region of interest" description="Disordered" evidence="1">
    <location>
        <begin position="251"/>
        <end position="313"/>
    </location>
</feature>
<sequence length="338" mass="36612">MEALQLTGSVYYTRYGSKSSSSMAIPLFPWFHGIVIIAAAILRVHSLDIRIDDSNATISYSPADQWSQGFTCSGCTIHSDASQAFEGTWHDTTYIPQRSDPMTITFSFIGTAIQVFNILPPVVSAAPTTHTDLIFILDSEVVNSFKADPASGADFRYNVQVFRQDDLENIEHTLTIQTTSGIESVVLFDYLIYTVPDPPPVKPGPIPPPTSSVTPITTTTTTTTTSSSSLGTLSSSTTPASLSLSQSSALLLSPPTSTEPITSSTSSVCTSIPSQRNEHVSRRYRPAPGQVADRDDPLEHSHRGRDRWQSCTPRPDRRACLHTLCAPGQTTSRIAETG</sequence>
<feature type="compositionally biased region" description="Basic and acidic residues" evidence="1">
    <location>
        <begin position="292"/>
        <end position="301"/>
    </location>
</feature>
<organism evidence="3 4">
    <name type="scientific">Trametes coccinea (strain BRFM310)</name>
    <name type="common">Pycnoporus coccineus</name>
    <dbReference type="NCBI Taxonomy" id="1353009"/>
    <lineage>
        <taxon>Eukaryota</taxon>
        <taxon>Fungi</taxon>
        <taxon>Dikarya</taxon>
        <taxon>Basidiomycota</taxon>
        <taxon>Agaricomycotina</taxon>
        <taxon>Agaricomycetes</taxon>
        <taxon>Polyporales</taxon>
        <taxon>Polyporaceae</taxon>
        <taxon>Trametes</taxon>
    </lineage>
</organism>
<evidence type="ECO:0000256" key="1">
    <source>
        <dbReference type="SAM" id="MobiDB-lite"/>
    </source>
</evidence>
<keyword evidence="2" id="KW-1133">Transmembrane helix</keyword>
<feature type="compositionally biased region" description="Low complexity" evidence="1">
    <location>
        <begin position="251"/>
        <end position="274"/>
    </location>
</feature>
<gene>
    <name evidence="3" type="ORF">PYCCODRAFT_649823</name>
</gene>
<feature type="compositionally biased region" description="Pro residues" evidence="1">
    <location>
        <begin position="201"/>
        <end position="210"/>
    </location>
</feature>
<dbReference type="Gene3D" id="2.60.120.260">
    <property type="entry name" value="Galactose-binding domain-like"/>
    <property type="match status" value="1"/>
</dbReference>
<feature type="compositionally biased region" description="Low complexity" evidence="1">
    <location>
        <begin position="211"/>
        <end position="239"/>
    </location>
</feature>
<dbReference type="EMBL" id="KZ084115">
    <property type="protein sequence ID" value="OSD00907.1"/>
    <property type="molecule type" value="Genomic_DNA"/>
</dbReference>
<evidence type="ECO:0000313" key="4">
    <source>
        <dbReference type="Proteomes" id="UP000193067"/>
    </source>
</evidence>
<reference evidence="3 4" key="1">
    <citation type="journal article" date="2015" name="Biotechnol. Biofuels">
        <title>Enhanced degradation of softwood versus hardwood by the white-rot fungus Pycnoporus coccineus.</title>
        <authorList>
            <person name="Couturier M."/>
            <person name="Navarro D."/>
            <person name="Chevret D."/>
            <person name="Henrissat B."/>
            <person name="Piumi F."/>
            <person name="Ruiz-Duenas F.J."/>
            <person name="Martinez A.T."/>
            <person name="Grigoriev I.V."/>
            <person name="Riley R."/>
            <person name="Lipzen A."/>
            <person name="Berrin J.G."/>
            <person name="Master E.R."/>
            <person name="Rosso M.N."/>
        </authorList>
    </citation>
    <scope>NUCLEOTIDE SEQUENCE [LARGE SCALE GENOMIC DNA]</scope>
    <source>
        <strain evidence="3 4">BRFM310</strain>
    </source>
</reference>
<proteinExistence type="predicted"/>
<dbReference type="Proteomes" id="UP000193067">
    <property type="component" value="Unassembled WGS sequence"/>
</dbReference>
<evidence type="ECO:0000313" key="3">
    <source>
        <dbReference type="EMBL" id="OSD00907.1"/>
    </source>
</evidence>